<dbReference type="SUPFAM" id="SSF48498">
    <property type="entry name" value="Tetracyclin repressor-like, C-terminal domain"/>
    <property type="match status" value="1"/>
</dbReference>
<keyword evidence="2 4" id="KW-0238">DNA-binding</keyword>
<comment type="caution">
    <text evidence="6">The sequence shown here is derived from an EMBL/GenBank/DDBJ whole genome shotgun (WGS) entry which is preliminary data.</text>
</comment>
<dbReference type="RefSeq" id="WP_165112136.1">
    <property type="nucleotide sequence ID" value="NZ_JAALAA010000014.1"/>
</dbReference>
<dbReference type="PROSITE" id="PS50977">
    <property type="entry name" value="HTH_TETR_2"/>
    <property type="match status" value="1"/>
</dbReference>
<keyword evidence="3" id="KW-0804">Transcription</keyword>
<dbReference type="InterPro" id="IPR036271">
    <property type="entry name" value="Tet_transcr_reg_TetR-rel_C_sf"/>
</dbReference>
<dbReference type="Pfam" id="PF00440">
    <property type="entry name" value="TetR_N"/>
    <property type="match status" value="1"/>
</dbReference>
<dbReference type="PANTHER" id="PTHR30055">
    <property type="entry name" value="HTH-TYPE TRANSCRIPTIONAL REGULATOR RUTR"/>
    <property type="match status" value="1"/>
</dbReference>
<dbReference type="InterPro" id="IPR009057">
    <property type="entry name" value="Homeodomain-like_sf"/>
</dbReference>
<dbReference type="InterPro" id="IPR001647">
    <property type="entry name" value="HTH_TetR"/>
</dbReference>
<evidence type="ECO:0000256" key="1">
    <source>
        <dbReference type="ARBA" id="ARBA00023015"/>
    </source>
</evidence>
<evidence type="ECO:0000256" key="4">
    <source>
        <dbReference type="PROSITE-ProRule" id="PRU00335"/>
    </source>
</evidence>
<accession>A0A6M1RDU0</accession>
<reference evidence="6 7" key="1">
    <citation type="submission" date="2020-02" db="EMBL/GenBank/DDBJ databases">
        <title>Whole-genome analyses of novel actinobacteria.</title>
        <authorList>
            <person name="Sahin N."/>
        </authorList>
    </citation>
    <scope>NUCLEOTIDE SEQUENCE [LARGE SCALE GENOMIC DNA]</scope>
    <source>
        <strain evidence="6 7">KC13</strain>
    </source>
</reference>
<dbReference type="AlphaFoldDB" id="A0A6M1RDU0"/>
<dbReference type="SUPFAM" id="SSF46689">
    <property type="entry name" value="Homeodomain-like"/>
    <property type="match status" value="1"/>
</dbReference>
<keyword evidence="1" id="KW-0805">Transcription regulation</keyword>
<evidence type="ECO:0000256" key="2">
    <source>
        <dbReference type="ARBA" id="ARBA00023125"/>
    </source>
</evidence>
<feature type="domain" description="HTH tetR-type" evidence="5">
    <location>
        <begin position="7"/>
        <end position="67"/>
    </location>
</feature>
<protein>
    <submittedName>
        <fullName evidence="6">TetR/AcrR family transcriptional regulator</fullName>
    </submittedName>
</protein>
<evidence type="ECO:0000313" key="7">
    <source>
        <dbReference type="Proteomes" id="UP000483261"/>
    </source>
</evidence>
<organism evidence="6 7">
    <name type="scientific">Nocardioides turkmenicus</name>
    <dbReference type="NCBI Taxonomy" id="2711220"/>
    <lineage>
        <taxon>Bacteria</taxon>
        <taxon>Bacillati</taxon>
        <taxon>Actinomycetota</taxon>
        <taxon>Actinomycetes</taxon>
        <taxon>Propionibacteriales</taxon>
        <taxon>Nocardioidaceae</taxon>
        <taxon>Nocardioides</taxon>
    </lineage>
</organism>
<proteinExistence type="predicted"/>
<keyword evidence="7" id="KW-1185">Reference proteome</keyword>
<dbReference type="GO" id="GO:0003700">
    <property type="term" value="F:DNA-binding transcription factor activity"/>
    <property type="evidence" value="ECO:0007669"/>
    <property type="project" value="TreeGrafter"/>
</dbReference>
<name>A0A6M1RDU0_9ACTN</name>
<evidence type="ECO:0000256" key="3">
    <source>
        <dbReference type="ARBA" id="ARBA00023163"/>
    </source>
</evidence>
<evidence type="ECO:0000313" key="6">
    <source>
        <dbReference type="EMBL" id="NGN94417.1"/>
    </source>
</evidence>
<dbReference type="EMBL" id="JAALAA010000014">
    <property type="protein sequence ID" value="NGN94417.1"/>
    <property type="molecule type" value="Genomic_DNA"/>
</dbReference>
<feature type="DNA-binding region" description="H-T-H motif" evidence="4">
    <location>
        <begin position="30"/>
        <end position="49"/>
    </location>
</feature>
<dbReference type="PANTHER" id="PTHR30055:SF234">
    <property type="entry name" value="HTH-TYPE TRANSCRIPTIONAL REGULATOR BETI"/>
    <property type="match status" value="1"/>
</dbReference>
<evidence type="ECO:0000259" key="5">
    <source>
        <dbReference type="PROSITE" id="PS50977"/>
    </source>
</evidence>
<dbReference type="Gene3D" id="1.10.357.10">
    <property type="entry name" value="Tetracycline Repressor, domain 2"/>
    <property type="match status" value="1"/>
</dbReference>
<dbReference type="GO" id="GO:0000976">
    <property type="term" value="F:transcription cis-regulatory region binding"/>
    <property type="evidence" value="ECO:0007669"/>
    <property type="project" value="TreeGrafter"/>
</dbReference>
<dbReference type="Proteomes" id="UP000483261">
    <property type="component" value="Unassembled WGS sequence"/>
</dbReference>
<dbReference type="InterPro" id="IPR050109">
    <property type="entry name" value="HTH-type_TetR-like_transc_reg"/>
</dbReference>
<gene>
    <name evidence="6" type="ORF">G5C66_16925</name>
</gene>
<sequence length="232" mass="24141">MTGTATSDTRVRLIDAAADLIAAAPGEDFSLRAVCDAVGVKMPTLYHFFGSKQGLIDAVVERGFDLYLGEKAAMESSGDPIQDIRAGWDAHVAFGLANPGFYTLMYGKVRPGYSPAAQSRPSEILLALTTRAADQGRLVVAPEQAAAHVLVTNVGVTLRQIVLAAADPELSAAVREGTIAAITGTGAQPRNPLAAAVEIAAAHPDVLGRAETQLLVEWLTKLGEQSPAAPTA</sequence>